<evidence type="ECO:0000256" key="4">
    <source>
        <dbReference type="ARBA" id="ARBA00022685"/>
    </source>
</evidence>
<sequence>MGRRNTDPREFSSAPQKRDMHDFFVGLMGRRNTDSALQTSAKSPSPALKTPNTQQNAESDFSAEFKTGLQELLKEIPQLVFQRPWGNTSCFIHQASLLS</sequence>
<keyword evidence="10" id="KW-1185">Reference proteome</keyword>
<evidence type="ECO:0000256" key="1">
    <source>
        <dbReference type="ARBA" id="ARBA00004613"/>
    </source>
</evidence>
<evidence type="ECO:0000256" key="9">
    <source>
        <dbReference type="SAM" id="MobiDB-lite"/>
    </source>
</evidence>
<dbReference type="RefSeq" id="XP_033794848.1">
    <property type="nucleotide sequence ID" value="XM_033938957.1"/>
</dbReference>
<evidence type="ECO:0000256" key="6">
    <source>
        <dbReference type="ARBA" id="ARBA00022815"/>
    </source>
</evidence>
<keyword evidence="5" id="KW-0732">Signal</keyword>
<dbReference type="Proteomes" id="UP000515159">
    <property type="component" value="Chromosome 3"/>
</dbReference>
<keyword evidence="6" id="KW-0027">Amidation</keyword>
<dbReference type="GO" id="GO:0045777">
    <property type="term" value="P:positive regulation of blood pressure"/>
    <property type="evidence" value="ECO:0007669"/>
    <property type="project" value="TreeGrafter"/>
</dbReference>
<dbReference type="PROSITE" id="PS00267">
    <property type="entry name" value="TACHYKININ"/>
    <property type="match status" value="1"/>
</dbReference>
<dbReference type="InterPro" id="IPR013055">
    <property type="entry name" value="Tachy_Neuro_lke_CS"/>
</dbReference>
<dbReference type="InParanoid" id="A0A6P8R4A9"/>
<evidence type="ECO:0000256" key="3">
    <source>
        <dbReference type="ARBA" id="ARBA00022525"/>
    </source>
</evidence>
<gene>
    <name evidence="11" type="primary">TAC3</name>
</gene>
<feature type="region of interest" description="Disordered" evidence="9">
    <location>
        <begin position="34"/>
        <end position="60"/>
    </location>
</feature>
<evidence type="ECO:0000256" key="8">
    <source>
        <dbReference type="ARBA" id="ARBA00045164"/>
    </source>
</evidence>
<dbReference type="AlphaFoldDB" id="A0A6P8R4A9"/>
<accession>A0A6P8R4A9</accession>
<feature type="compositionally biased region" description="Polar residues" evidence="9">
    <location>
        <begin position="50"/>
        <end position="59"/>
    </location>
</feature>
<keyword evidence="7" id="KW-0527">Neuropeptide</keyword>
<proteinExistence type="inferred from homology"/>
<reference evidence="11" key="1">
    <citation type="submission" date="2025-08" db="UniProtKB">
        <authorList>
            <consortium name="RefSeq"/>
        </authorList>
    </citation>
    <scope>IDENTIFICATION</scope>
</reference>
<comment type="function">
    <text evidence="8">Tachykinins are active peptides which excite neurons, evoke behavioral responses, are potent vasodilators and secretagogues, and contract (directly or indirectly) many smooth muscles. Is a critical central regulator of gonadal function.</text>
</comment>
<dbReference type="GO" id="GO:0005576">
    <property type="term" value="C:extracellular region"/>
    <property type="evidence" value="ECO:0007669"/>
    <property type="project" value="UniProtKB-SubCell"/>
</dbReference>
<comment type="similarity">
    <text evidence="2">Belongs to the tachykinin family.</text>
</comment>
<protein>
    <submittedName>
        <fullName evidence="11">Tachykinin-3</fullName>
    </submittedName>
</protein>
<dbReference type="GO" id="GO:0007217">
    <property type="term" value="P:tachykinin receptor signaling pathway"/>
    <property type="evidence" value="ECO:0007669"/>
    <property type="project" value="InterPro"/>
</dbReference>
<dbReference type="GeneID" id="117357816"/>
<dbReference type="PANTHER" id="PTHR15536">
    <property type="entry name" value="TACHYKININ-3"/>
    <property type="match status" value="1"/>
</dbReference>
<keyword evidence="4" id="KW-0165">Cleavage on pair of basic residues</keyword>
<feature type="compositionally biased region" description="Polar residues" evidence="9">
    <location>
        <begin position="34"/>
        <end position="43"/>
    </location>
</feature>
<dbReference type="KEGG" id="gsh:117357816"/>
<evidence type="ECO:0000313" key="10">
    <source>
        <dbReference type="Proteomes" id="UP000515159"/>
    </source>
</evidence>
<organism evidence="10 11">
    <name type="scientific">Geotrypetes seraphini</name>
    <name type="common">Gaboon caecilian</name>
    <name type="synonym">Caecilia seraphini</name>
    <dbReference type="NCBI Taxonomy" id="260995"/>
    <lineage>
        <taxon>Eukaryota</taxon>
        <taxon>Metazoa</taxon>
        <taxon>Chordata</taxon>
        <taxon>Craniata</taxon>
        <taxon>Vertebrata</taxon>
        <taxon>Euteleostomi</taxon>
        <taxon>Amphibia</taxon>
        <taxon>Gymnophiona</taxon>
        <taxon>Geotrypetes</taxon>
    </lineage>
</organism>
<evidence type="ECO:0000256" key="7">
    <source>
        <dbReference type="ARBA" id="ARBA00023320"/>
    </source>
</evidence>
<comment type="subcellular location">
    <subcellularLocation>
        <location evidence="1">Secreted</location>
    </subcellularLocation>
</comment>
<keyword evidence="3" id="KW-0964">Secreted</keyword>
<dbReference type="PANTHER" id="PTHR15536:SF1">
    <property type="entry name" value="TACHYKININ-3"/>
    <property type="match status" value="1"/>
</dbReference>
<dbReference type="OrthoDB" id="9397481at2759"/>
<name>A0A6P8R4A9_GEOSA</name>
<evidence type="ECO:0000313" key="11">
    <source>
        <dbReference type="RefSeq" id="XP_033794848.1"/>
    </source>
</evidence>
<evidence type="ECO:0000256" key="5">
    <source>
        <dbReference type="ARBA" id="ARBA00022729"/>
    </source>
</evidence>
<dbReference type="GO" id="GO:0007218">
    <property type="term" value="P:neuropeptide signaling pathway"/>
    <property type="evidence" value="ECO:0007669"/>
    <property type="project" value="UniProtKB-KW"/>
</dbReference>
<dbReference type="InterPro" id="IPR003635">
    <property type="entry name" value="Neurokinin-B/TAC3"/>
</dbReference>
<evidence type="ECO:0000256" key="2">
    <source>
        <dbReference type="ARBA" id="ARBA00007518"/>
    </source>
</evidence>
<dbReference type="CTD" id="6866"/>